<feature type="region of interest" description="Disordered" evidence="1">
    <location>
        <begin position="310"/>
        <end position="341"/>
    </location>
</feature>
<dbReference type="Proteomes" id="UP000320762">
    <property type="component" value="Unassembled WGS sequence"/>
</dbReference>
<organism evidence="2 3">
    <name type="scientific">Schizophyllum amplum</name>
    <dbReference type="NCBI Taxonomy" id="97359"/>
    <lineage>
        <taxon>Eukaryota</taxon>
        <taxon>Fungi</taxon>
        <taxon>Dikarya</taxon>
        <taxon>Basidiomycota</taxon>
        <taxon>Agaricomycotina</taxon>
        <taxon>Agaricomycetes</taxon>
        <taxon>Agaricomycetidae</taxon>
        <taxon>Agaricales</taxon>
        <taxon>Schizophyllaceae</taxon>
        <taxon>Schizophyllum</taxon>
    </lineage>
</organism>
<evidence type="ECO:0000313" key="2">
    <source>
        <dbReference type="EMBL" id="TRM55331.1"/>
    </source>
</evidence>
<evidence type="ECO:0000256" key="1">
    <source>
        <dbReference type="SAM" id="MobiDB-lite"/>
    </source>
</evidence>
<reference evidence="2 3" key="1">
    <citation type="journal article" date="2019" name="New Phytol.">
        <title>Comparative genomics reveals unique wood-decay strategies and fruiting body development in the Schizophyllaceae.</title>
        <authorList>
            <person name="Almasi E."/>
            <person name="Sahu N."/>
            <person name="Krizsan K."/>
            <person name="Balint B."/>
            <person name="Kovacs G.M."/>
            <person name="Kiss B."/>
            <person name="Cseklye J."/>
            <person name="Drula E."/>
            <person name="Henrissat B."/>
            <person name="Nagy I."/>
            <person name="Chovatia M."/>
            <person name="Adam C."/>
            <person name="LaButti K."/>
            <person name="Lipzen A."/>
            <person name="Riley R."/>
            <person name="Grigoriev I.V."/>
            <person name="Nagy L.G."/>
        </authorList>
    </citation>
    <scope>NUCLEOTIDE SEQUENCE [LARGE SCALE GENOMIC DNA]</scope>
    <source>
        <strain evidence="2 3">NL-1724</strain>
    </source>
</reference>
<comment type="caution">
    <text evidence="2">The sequence shown here is derived from an EMBL/GenBank/DDBJ whole genome shotgun (WGS) entry which is preliminary data.</text>
</comment>
<gene>
    <name evidence="2" type="ORF">BD626DRAFT_637880</name>
</gene>
<feature type="compositionally biased region" description="Polar residues" evidence="1">
    <location>
        <begin position="310"/>
        <end position="330"/>
    </location>
</feature>
<accession>A0A550BS30</accession>
<keyword evidence="3" id="KW-1185">Reference proteome</keyword>
<proteinExistence type="predicted"/>
<dbReference type="AlphaFoldDB" id="A0A550BS30"/>
<dbReference type="EMBL" id="VDMD01000173">
    <property type="protein sequence ID" value="TRM55331.1"/>
    <property type="molecule type" value="Genomic_DNA"/>
</dbReference>
<evidence type="ECO:0000313" key="3">
    <source>
        <dbReference type="Proteomes" id="UP000320762"/>
    </source>
</evidence>
<dbReference type="OrthoDB" id="10467733at2759"/>
<feature type="region of interest" description="Disordered" evidence="1">
    <location>
        <begin position="88"/>
        <end position="131"/>
    </location>
</feature>
<sequence length="341" mass="38296">MSDASSNFFPPATPQGFARPTLHCESMLPSMQTNNRVQQLSLKYDYYGLWNPTATFLVETGLERPGVVFPQPKLFLYPESVLAQVKKTTSRLAEPDTESEASRSPRVYRPRTNPISGPTPQVPAPAVDRASGDGDDELLEKLDWIDAAIEKSAWIPEDSRRGDVVCNLKEAFPRQEIQAEITIFMLWEGKPLPSSKLTPDKYRSAFYKEVYKGIHALIIQATYLLTSSLYRHQDKVFGVVMVGDFWTWNVISRVEGCEHEENLQDYNDDNVPIKLDYHWSPMALWGSVYSNAESKRMMKLVNQEFPPYTSVATPSTPSTDEASQFSSASTPAIPVETASGI</sequence>
<protein>
    <submittedName>
        <fullName evidence="2">Uncharacterized protein</fullName>
    </submittedName>
</protein>
<name>A0A550BS30_9AGAR</name>